<dbReference type="RefSeq" id="WP_155657370.1">
    <property type="nucleotide sequence ID" value="NZ_WOBO01000005.1"/>
</dbReference>
<sequence>MEVELINEYLKEVSLLFKDINHERNKEVFSPEFELPNIDNKLIEFFSVARAEFCSLGSYKGKNITLLNLMKNEETQTTKTLASLLMVARAINHINKTGESILIFTPSSGNKAIALRDAVNRALEIGLVNHTQLRILTLIPEKSVHKVRASKLTTNKLLKKLNPICVYKGSESQQVKTIGCDFYTNYSKEIFERSNTRVWYSLDINNYKVADALRAYFCYHYFPSNQQEKRQLHAHSVSSAYGLLGYDFGKKKIENETNQLIRSGYLLIQHLDTCDMVLNLLYGSFSRKLMPKYTLDKSTGLFKQLNNHFPLETWDVNESLESTFYTHKPSTSFEMNRLIEANGGSGIVVSMYECIKNIGKIREMLKPAGIQIPIDIRDINEWSLIMAFTGVINSIDRGIINEFDDIVVHGSGFYTKTDYESVNKNILHYVESDEDIISLV</sequence>
<dbReference type="Proteomes" id="UP000435323">
    <property type="component" value="Unassembled WGS sequence"/>
</dbReference>
<organism evidence="1 2">
    <name type="scientific">Aliivibrio fischeri</name>
    <name type="common">Vibrio fischeri</name>
    <dbReference type="NCBI Taxonomy" id="668"/>
    <lineage>
        <taxon>Bacteria</taxon>
        <taxon>Pseudomonadati</taxon>
        <taxon>Pseudomonadota</taxon>
        <taxon>Gammaproteobacteria</taxon>
        <taxon>Vibrionales</taxon>
        <taxon>Vibrionaceae</taxon>
        <taxon>Aliivibrio</taxon>
    </lineage>
</organism>
<dbReference type="EMBL" id="WOBO01000005">
    <property type="protein sequence ID" value="MUK44699.1"/>
    <property type="molecule type" value="Genomic_DNA"/>
</dbReference>
<proteinExistence type="predicted"/>
<dbReference type="InterPro" id="IPR046044">
    <property type="entry name" value="DUF6002"/>
</dbReference>
<evidence type="ECO:0000313" key="1">
    <source>
        <dbReference type="EMBL" id="MUK44699.1"/>
    </source>
</evidence>
<comment type="caution">
    <text evidence="1">The sequence shown here is derived from an EMBL/GenBank/DDBJ whole genome shotgun (WGS) entry which is preliminary data.</text>
</comment>
<gene>
    <name evidence="1" type="ORF">GNP77_04830</name>
</gene>
<dbReference type="Pfam" id="PF19465">
    <property type="entry name" value="DUF6002"/>
    <property type="match status" value="1"/>
</dbReference>
<dbReference type="AlphaFoldDB" id="A0A6N3YVC0"/>
<accession>A0A6N3YVC0</accession>
<name>A0A6N3YVC0_ALIFS</name>
<evidence type="ECO:0000313" key="2">
    <source>
        <dbReference type="Proteomes" id="UP000435323"/>
    </source>
</evidence>
<protein>
    <submittedName>
        <fullName evidence="1">Uncharacterized protein</fullName>
    </submittedName>
</protein>
<reference evidence="1 2" key="1">
    <citation type="submission" date="2019-11" db="EMBL/GenBank/DDBJ databases">
        <title>Using colonization assays and comparative genomics to discover symbiosis behaviors and factors in Vibrio fischeri.</title>
        <authorList>
            <person name="Bongrand C."/>
            <person name="Moriano-Gutierrez S."/>
            <person name="Arevalo P."/>
            <person name="Mcfall-Ngai M."/>
            <person name="Visick K."/>
            <person name="Polz M.F."/>
            <person name="Ruby E.G."/>
        </authorList>
    </citation>
    <scope>NUCLEOTIDE SEQUENCE [LARGE SCALE GENOMIC DNA]</scope>
    <source>
        <strain evidence="2">emors.3.2</strain>
    </source>
</reference>